<feature type="transmembrane region" description="Helical" evidence="8">
    <location>
        <begin position="126"/>
        <end position="146"/>
    </location>
</feature>
<evidence type="ECO:0000313" key="12">
    <source>
        <dbReference type="Proteomes" id="UP000279860"/>
    </source>
</evidence>
<dbReference type="EMBL" id="RQYN01000048">
    <property type="protein sequence ID" value="RRD72561.1"/>
    <property type="molecule type" value="Genomic_DNA"/>
</dbReference>
<protein>
    <recommendedName>
        <fullName evidence="8">Ion-translocating oxidoreductase complex subunit E</fullName>
        <ecNumber evidence="8">7.-.-.-</ecNumber>
    </recommendedName>
    <alternativeName>
        <fullName evidence="8">Rnf electron transport complex subunit E</fullName>
    </alternativeName>
</protein>
<comment type="function">
    <text evidence="8">Part of a membrane-bound complex that couples electron transfer with translocation of ions across the membrane.</text>
</comment>
<dbReference type="EC" id="7.-.-.-" evidence="8"/>
<dbReference type="InterPro" id="IPR003667">
    <property type="entry name" value="NqrDE/RnfAE"/>
</dbReference>
<dbReference type="GO" id="GO:0022900">
    <property type="term" value="P:electron transport chain"/>
    <property type="evidence" value="ECO:0007669"/>
    <property type="project" value="UniProtKB-UniRule"/>
</dbReference>
<evidence type="ECO:0000256" key="8">
    <source>
        <dbReference type="HAMAP-Rule" id="MF_00478"/>
    </source>
</evidence>
<dbReference type="PANTHER" id="PTHR30586">
    <property type="entry name" value="ELECTRON TRANSPORT COMPLEX PROTEIN RNFE"/>
    <property type="match status" value="1"/>
</dbReference>
<comment type="similarity">
    <text evidence="8">Belongs to the NqrDE/RnfAE family.</text>
</comment>
<dbReference type="GO" id="GO:0012505">
    <property type="term" value="C:endomembrane system"/>
    <property type="evidence" value="ECO:0007669"/>
    <property type="project" value="UniProtKB-SubCell"/>
</dbReference>
<dbReference type="AlphaFoldDB" id="A0A3P1YNG2"/>
<keyword evidence="2 8" id="KW-0813">Transport</keyword>
<evidence type="ECO:0000256" key="7">
    <source>
        <dbReference type="ARBA" id="ARBA00023136"/>
    </source>
</evidence>
<comment type="subunit">
    <text evidence="8">The complex is composed of six subunits: RnfA, RnfB, RnfC, RnfD, RnfE and RnfG.</text>
</comment>
<dbReference type="HAMAP" id="MF_00478">
    <property type="entry name" value="RsxE_RnfE"/>
    <property type="match status" value="1"/>
</dbReference>
<proteinExistence type="inferred from homology"/>
<dbReference type="Proteomes" id="UP000278609">
    <property type="component" value="Unassembled WGS sequence"/>
</dbReference>
<dbReference type="RefSeq" id="WP_124752399.1">
    <property type="nucleotide sequence ID" value="NZ_RQYN01000048.1"/>
</dbReference>
<keyword evidence="3 8" id="KW-0812">Transmembrane</keyword>
<accession>A0A3P1YNG2</accession>
<feature type="transmembrane region" description="Helical" evidence="8">
    <location>
        <begin position="70"/>
        <end position="90"/>
    </location>
</feature>
<feature type="transmembrane region" description="Helical" evidence="8">
    <location>
        <begin position="166"/>
        <end position="188"/>
    </location>
</feature>
<dbReference type="EMBL" id="RQYS01000057">
    <property type="protein sequence ID" value="RRD58865.1"/>
    <property type="molecule type" value="Genomic_DNA"/>
</dbReference>
<feature type="transmembrane region" description="Helical" evidence="8">
    <location>
        <begin position="37"/>
        <end position="58"/>
    </location>
</feature>
<evidence type="ECO:0000256" key="4">
    <source>
        <dbReference type="ARBA" id="ARBA00022967"/>
    </source>
</evidence>
<dbReference type="Proteomes" id="UP000279860">
    <property type="component" value="Unassembled WGS sequence"/>
</dbReference>
<keyword evidence="7 8" id="KW-0472">Membrane</keyword>
<comment type="subcellular location">
    <subcellularLocation>
        <location evidence="8">Cell membrane</location>
        <topology evidence="8">Multi-pass membrane protein</topology>
    </subcellularLocation>
    <subcellularLocation>
        <location evidence="1">Endomembrane system</location>
        <topology evidence="1">Multi-pass membrane protein</topology>
    </subcellularLocation>
</comment>
<evidence type="ECO:0000313" key="10">
    <source>
        <dbReference type="EMBL" id="RRD72561.1"/>
    </source>
</evidence>
<keyword evidence="5 8" id="KW-0249">Electron transport</keyword>
<reference evidence="11 12" key="1">
    <citation type="submission" date="2018-11" db="EMBL/GenBank/DDBJ databases">
        <title>Genomes From Bacteria Associated with the Canine Oral Cavity: a Test Case for Automated Genome-Based Taxonomic Assignment.</title>
        <authorList>
            <person name="Coil D.A."/>
            <person name="Jospin G."/>
            <person name="Darling A.E."/>
            <person name="Wallis C."/>
            <person name="Davis I.J."/>
            <person name="Harris S."/>
            <person name="Eisen J.A."/>
            <person name="Holcombe L.J."/>
            <person name="O'Flynn C."/>
        </authorList>
    </citation>
    <scope>NUCLEOTIDE SEQUENCE [LARGE SCALE GENOMIC DNA]</scope>
    <source>
        <strain evidence="10 12">OH1426_COT-023</strain>
        <strain evidence="9 11">OH2617_COT-023</strain>
    </source>
</reference>
<dbReference type="Pfam" id="PF02508">
    <property type="entry name" value="Rnf-Nqr"/>
    <property type="match status" value="1"/>
</dbReference>
<dbReference type="PANTHER" id="PTHR30586:SF0">
    <property type="entry name" value="ION-TRANSLOCATING OXIDOREDUCTASE COMPLEX SUBUNIT E"/>
    <property type="match status" value="1"/>
</dbReference>
<sequence>MKYLKIIKNGIIAENPIFVLLLGMCPTLATTSSAVNGMSMGLATTFVLICSNVVISAIKKLIPDEVRIPAYIVVIASFVTILQMCMQAFLPDLYKSLGLFIPLIVVNCIVLGRAEAFASKNGIVSSGFDGIGIGLGFTIALTLLGICRELLGTGKVFALSIFPEQYGALLFVLAPGAFIALGYLIALVNRFKK</sequence>
<evidence type="ECO:0000313" key="11">
    <source>
        <dbReference type="Proteomes" id="UP000278609"/>
    </source>
</evidence>
<keyword evidence="4 8" id="KW-1278">Translocase</keyword>
<evidence type="ECO:0000256" key="2">
    <source>
        <dbReference type="ARBA" id="ARBA00022448"/>
    </source>
</evidence>
<dbReference type="NCBIfam" id="NF009070">
    <property type="entry name" value="PRK12405.1"/>
    <property type="match status" value="1"/>
</dbReference>
<comment type="caution">
    <text evidence="10">The sequence shown here is derived from an EMBL/GenBank/DDBJ whole genome shotgun (WGS) entry which is preliminary data.</text>
</comment>
<evidence type="ECO:0000313" key="9">
    <source>
        <dbReference type="EMBL" id="RRD58865.1"/>
    </source>
</evidence>
<dbReference type="PIRSF" id="PIRSF006102">
    <property type="entry name" value="NQR_DE"/>
    <property type="match status" value="1"/>
</dbReference>
<dbReference type="OrthoDB" id="9790976at2"/>
<gene>
    <name evidence="8" type="primary">rnfE</name>
    <name evidence="9" type="ORF">EII40_11630</name>
    <name evidence="10" type="ORF">EII41_10965</name>
</gene>
<evidence type="ECO:0000256" key="3">
    <source>
        <dbReference type="ARBA" id="ARBA00022692"/>
    </source>
</evidence>
<organism evidence="10 12">
    <name type="scientific">Tannerella forsythia</name>
    <name type="common">Bacteroides forsythus</name>
    <dbReference type="NCBI Taxonomy" id="28112"/>
    <lineage>
        <taxon>Bacteria</taxon>
        <taxon>Pseudomonadati</taxon>
        <taxon>Bacteroidota</taxon>
        <taxon>Bacteroidia</taxon>
        <taxon>Bacteroidales</taxon>
        <taxon>Tannerellaceae</taxon>
        <taxon>Tannerella</taxon>
    </lineage>
</organism>
<dbReference type="InterPro" id="IPR010968">
    <property type="entry name" value="RnfE"/>
</dbReference>
<evidence type="ECO:0000256" key="5">
    <source>
        <dbReference type="ARBA" id="ARBA00022982"/>
    </source>
</evidence>
<feature type="transmembrane region" description="Helical" evidence="8">
    <location>
        <begin position="96"/>
        <end position="114"/>
    </location>
</feature>
<dbReference type="GO" id="GO:0005886">
    <property type="term" value="C:plasma membrane"/>
    <property type="evidence" value="ECO:0007669"/>
    <property type="project" value="UniProtKB-SubCell"/>
</dbReference>
<dbReference type="NCBIfam" id="TIGR01948">
    <property type="entry name" value="rnfE"/>
    <property type="match status" value="1"/>
</dbReference>
<evidence type="ECO:0000256" key="1">
    <source>
        <dbReference type="ARBA" id="ARBA00004127"/>
    </source>
</evidence>
<feature type="transmembrane region" description="Helical" evidence="8">
    <location>
        <begin position="12"/>
        <end position="31"/>
    </location>
</feature>
<keyword evidence="6 8" id="KW-1133">Transmembrane helix</keyword>
<evidence type="ECO:0000256" key="6">
    <source>
        <dbReference type="ARBA" id="ARBA00022989"/>
    </source>
</evidence>
<keyword evidence="8" id="KW-1003">Cell membrane</keyword>
<name>A0A3P1YNG2_TANFO</name>